<evidence type="ECO:0000313" key="1">
    <source>
        <dbReference type="EMBL" id="KAI0026316.1"/>
    </source>
</evidence>
<feature type="non-terminal residue" evidence="1">
    <location>
        <position position="292"/>
    </location>
</feature>
<keyword evidence="2" id="KW-1185">Reference proteome</keyword>
<organism evidence="1 2">
    <name type="scientific">Vararia minispora EC-137</name>
    <dbReference type="NCBI Taxonomy" id="1314806"/>
    <lineage>
        <taxon>Eukaryota</taxon>
        <taxon>Fungi</taxon>
        <taxon>Dikarya</taxon>
        <taxon>Basidiomycota</taxon>
        <taxon>Agaricomycotina</taxon>
        <taxon>Agaricomycetes</taxon>
        <taxon>Russulales</taxon>
        <taxon>Lachnocladiaceae</taxon>
        <taxon>Vararia</taxon>
    </lineage>
</organism>
<evidence type="ECO:0000313" key="2">
    <source>
        <dbReference type="Proteomes" id="UP000814128"/>
    </source>
</evidence>
<sequence>APFPTVDFSGQHRADFGAPAVFGQAALGPGALYYGSTPQRTFNGELDTPPVFSLQEAMQNKRFAESDSNVDDLWSFCANGADWVATAQGAQGPAAAGPSRVAPDAPYTLARPSRYTRHDLEHVVIPRSTAQILTPDPTPERQSFLPISGPSSAWGHYSVGGVIPGPAQYETGGSFPTESRGSVGPVGWAPETETQLTQSTIPAEDTGEEYAPPDHPPPNYHELAIGSATPGRPDALSFIRCKGAAGRAQRLRLQQRAPKRPVEPVVPWPATAMQHLQQVPSHSLDSSIYGQA</sequence>
<gene>
    <name evidence="1" type="ORF">K488DRAFT_75439</name>
</gene>
<comment type="caution">
    <text evidence="1">The sequence shown here is derived from an EMBL/GenBank/DDBJ whole genome shotgun (WGS) entry which is preliminary data.</text>
</comment>
<dbReference type="EMBL" id="MU274844">
    <property type="protein sequence ID" value="KAI0026316.1"/>
    <property type="molecule type" value="Genomic_DNA"/>
</dbReference>
<reference evidence="1" key="1">
    <citation type="submission" date="2021-02" db="EMBL/GenBank/DDBJ databases">
        <authorList>
            <consortium name="DOE Joint Genome Institute"/>
            <person name="Ahrendt S."/>
            <person name="Looney B.P."/>
            <person name="Miyauchi S."/>
            <person name="Morin E."/>
            <person name="Drula E."/>
            <person name="Courty P.E."/>
            <person name="Chicoki N."/>
            <person name="Fauchery L."/>
            <person name="Kohler A."/>
            <person name="Kuo A."/>
            <person name="Labutti K."/>
            <person name="Pangilinan J."/>
            <person name="Lipzen A."/>
            <person name="Riley R."/>
            <person name="Andreopoulos W."/>
            <person name="He G."/>
            <person name="Johnson J."/>
            <person name="Barry K.W."/>
            <person name="Grigoriev I.V."/>
            <person name="Nagy L."/>
            <person name="Hibbett D."/>
            <person name="Henrissat B."/>
            <person name="Matheny P.B."/>
            <person name="Labbe J."/>
            <person name="Martin F."/>
        </authorList>
    </citation>
    <scope>NUCLEOTIDE SEQUENCE</scope>
    <source>
        <strain evidence="1">EC-137</strain>
    </source>
</reference>
<name>A0ACB8Q3Z8_9AGAM</name>
<protein>
    <submittedName>
        <fullName evidence="1">Uncharacterized protein</fullName>
    </submittedName>
</protein>
<dbReference type="Proteomes" id="UP000814128">
    <property type="component" value="Unassembled WGS sequence"/>
</dbReference>
<proteinExistence type="predicted"/>
<feature type="non-terminal residue" evidence="1">
    <location>
        <position position="1"/>
    </location>
</feature>
<reference evidence="1" key="2">
    <citation type="journal article" date="2022" name="New Phytol.">
        <title>Evolutionary transition to the ectomycorrhizal habit in the genomes of a hyperdiverse lineage of mushroom-forming fungi.</title>
        <authorList>
            <person name="Looney B."/>
            <person name="Miyauchi S."/>
            <person name="Morin E."/>
            <person name="Drula E."/>
            <person name="Courty P.E."/>
            <person name="Kohler A."/>
            <person name="Kuo A."/>
            <person name="LaButti K."/>
            <person name="Pangilinan J."/>
            <person name="Lipzen A."/>
            <person name="Riley R."/>
            <person name="Andreopoulos W."/>
            <person name="He G."/>
            <person name="Johnson J."/>
            <person name="Nolan M."/>
            <person name="Tritt A."/>
            <person name="Barry K.W."/>
            <person name="Grigoriev I.V."/>
            <person name="Nagy L.G."/>
            <person name="Hibbett D."/>
            <person name="Henrissat B."/>
            <person name="Matheny P.B."/>
            <person name="Labbe J."/>
            <person name="Martin F.M."/>
        </authorList>
    </citation>
    <scope>NUCLEOTIDE SEQUENCE</scope>
    <source>
        <strain evidence="1">EC-137</strain>
    </source>
</reference>
<accession>A0ACB8Q3Z8</accession>